<organism evidence="8">
    <name type="scientific">Perkinsus marinus (strain ATCC 50983 / TXsc)</name>
    <dbReference type="NCBI Taxonomy" id="423536"/>
    <lineage>
        <taxon>Eukaryota</taxon>
        <taxon>Sar</taxon>
        <taxon>Alveolata</taxon>
        <taxon>Perkinsozoa</taxon>
        <taxon>Perkinsea</taxon>
        <taxon>Perkinsida</taxon>
        <taxon>Perkinsidae</taxon>
        <taxon>Perkinsus</taxon>
    </lineage>
</organism>
<dbReference type="EMBL" id="GG684902">
    <property type="protein sequence ID" value="EER00613.1"/>
    <property type="molecule type" value="Genomic_DNA"/>
</dbReference>
<dbReference type="AlphaFoldDB" id="C5LRQ4"/>
<dbReference type="PROSITE" id="PS50103">
    <property type="entry name" value="ZF_C3H1"/>
    <property type="match status" value="1"/>
</dbReference>
<dbReference type="InterPro" id="IPR036855">
    <property type="entry name" value="Znf_CCCH_sf"/>
</dbReference>
<accession>C5LRQ4</accession>
<dbReference type="InterPro" id="IPR000571">
    <property type="entry name" value="Znf_CCCH"/>
</dbReference>
<dbReference type="InParanoid" id="C5LRQ4"/>
<dbReference type="GO" id="GO:0008270">
    <property type="term" value="F:zinc ion binding"/>
    <property type="evidence" value="ECO:0007669"/>
    <property type="project" value="UniProtKB-KW"/>
</dbReference>
<dbReference type="OrthoDB" id="410307at2759"/>
<protein>
    <recommendedName>
        <fullName evidence="6">C3H1-type domain-containing protein</fullName>
    </recommendedName>
</protein>
<gene>
    <name evidence="7" type="ORF">Pmar_PMAR021985</name>
</gene>
<reference evidence="7 8" key="1">
    <citation type="submission" date="2008-07" db="EMBL/GenBank/DDBJ databases">
        <authorList>
            <person name="El-Sayed N."/>
            <person name="Caler E."/>
            <person name="Inman J."/>
            <person name="Amedeo P."/>
            <person name="Hass B."/>
            <person name="Wortman J."/>
        </authorList>
    </citation>
    <scope>NUCLEOTIDE SEQUENCE [LARGE SCALE GENOMIC DNA]</scope>
    <source>
        <strain evidence="8">ATCC 50983 / TXsc</strain>
    </source>
</reference>
<dbReference type="InterPro" id="IPR041367">
    <property type="entry name" value="Znf-CCCH_4"/>
</dbReference>
<dbReference type="SMART" id="SM00356">
    <property type="entry name" value="ZnF_C3H1"/>
    <property type="match status" value="2"/>
</dbReference>
<feature type="domain" description="C3H1-type" evidence="6">
    <location>
        <begin position="61"/>
        <end position="88"/>
    </location>
</feature>
<dbReference type="Gene3D" id="3.30.1370.210">
    <property type="match status" value="1"/>
</dbReference>
<dbReference type="OMA" id="QVEMSNT"/>
<feature type="region of interest" description="Disordered" evidence="5">
    <location>
        <begin position="269"/>
        <end position="291"/>
    </location>
</feature>
<keyword evidence="8" id="KW-1185">Reference proteome</keyword>
<keyword evidence="3 4" id="KW-0862">Zinc</keyword>
<evidence type="ECO:0000313" key="8">
    <source>
        <dbReference type="Proteomes" id="UP000007800"/>
    </source>
</evidence>
<evidence type="ECO:0000259" key="6">
    <source>
        <dbReference type="PROSITE" id="PS50103"/>
    </source>
</evidence>
<feature type="region of interest" description="Disordered" evidence="5">
    <location>
        <begin position="176"/>
        <end position="216"/>
    </location>
</feature>
<evidence type="ECO:0000256" key="4">
    <source>
        <dbReference type="PROSITE-ProRule" id="PRU00723"/>
    </source>
</evidence>
<feature type="zinc finger region" description="C3H1-type" evidence="4">
    <location>
        <begin position="61"/>
        <end position="88"/>
    </location>
</feature>
<dbReference type="SUPFAM" id="SSF90229">
    <property type="entry name" value="CCCH zinc finger"/>
    <property type="match status" value="1"/>
</dbReference>
<evidence type="ECO:0000256" key="5">
    <source>
        <dbReference type="SAM" id="MobiDB-lite"/>
    </source>
</evidence>
<evidence type="ECO:0000256" key="1">
    <source>
        <dbReference type="ARBA" id="ARBA00022723"/>
    </source>
</evidence>
<dbReference type="RefSeq" id="XP_002767895.1">
    <property type="nucleotide sequence ID" value="XM_002767849.1"/>
</dbReference>
<evidence type="ECO:0000256" key="2">
    <source>
        <dbReference type="ARBA" id="ARBA00022771"/>
    </source>
</evidence>
<dbReference type="Proteomes" id="UP000007800">
    <property type="component" value="Unassembled WGS sequence"/>
</dbReference>
<dbReference type="Pfam" id="PF18044">
    <property type="entry name" value="zf-CCCH_4"/>
    <property type="match status" value="1"/>
</dbReference>
<keyword evidence="1 4" id="KW-0479">Metal-binding</keyword>
<name>C5LRQ4_PERM5</name>
<keyword evidence="2 4" id="KW-0863">Zinc-finger</keyword>
<proteinExistence type="predicted"/>
<sequence>MESLWVDSSISDTTTFDAHSPQLHEAPIVDLPDWASFPPLPSPYAATPRRHGGSRCIRQQLRNTRACKHFLNGCCYYGANCTFAHHDNELFKKPNLAKTKLCPKLFCEDAACTYAHSSEELRQPGEFSDMDAARVDVEHEKVLGEQRTLLTVIGLMSELCDDGKDSGLLPSPGSQVSLPLLPTPPMRCTGSVGSITGRRSSRPSKKGPRTRRGVKKSALYGLATQNEELRRQVEMSNTVFAHVVQMISAQAPPVNPVVESTSPMGVVFSQQQRDESTSDTADTTSGVGDNSEIDEVDADALAQLLATVIGQC</sequence>
<evidence type="ECO:0000313" key="7">
    <source>
        <dbReference type="EMBL" id="EER00613.1"/>
    </source>
</evidence>
<feature type="compositionally biased region" description="Basic residues" evidence="5">
    <location>
        <begin position="199"/>
        <end position="215"/>
    </location>
</feature>
<evidence type="ECO:0000256" key="3">
    <source>
        <dbReference type="ARBA" id="ARBA00022833"/>
    </source>
</evidence>
<dbReference type="GeneID" id="9043702"/>